<protein>
    <submittedName>
        <fullName evidence="2">Uncharacterized protein</fullName>
    </submittedName>
</protein>
<keyword evidence="1" id="KW-0472">Membrane</keyword>
<dbReference type="EMBL" id="OD003709">
    <property type="protein sequence ID" value="CAD7408436.1"/>
    <property type="molecule type" value="Genomic_DNA"/>
</dbReference>
<sequence length="236" mass="26294">MRFNSVVEAEEYLVFVVLVVCDWLIIFSVARAGLDVTSQQRDVLSTQCLRERGNLSIVALVNPTFKPRKAYGFPSKALDIFDTIDDDRSPQYMSECEDVKLLQTGTRLTRQRQESCPIFFPLTFLKTELQIAIKHESVQTKENTNGGGAKLFQEEESMHTSEIRGHHQCCSSKHLSMDSILLAIRSAEIEFHGGGLMGEGDDTGDNEDDEVNLIKNCSSSSCSSSASHMSFSILLT</sequence>
<name>A0A7R9D780_TIMPO</name>
<proteinExistence type="predicted"/>
<accession>A0A7R9D780</accession>
<gene>
    <name evidence="2" type="ORF">TPSB3V08_LOCUS6369</name>
</gene>
<evidence type="ECO:0000313" key="2">
    <source>
        <dbReference type="EMBL" id="CAD7408436.1"/>
    </source>
</evidence>
<keyword evidence="1" id="KW-0812">Transmembrane</keyword>
<feature type="transmembrane region" description="Helical" evidence="1">
    <location>
        <begin position="12"/>
        <end position="34"/>
    </location>
</feature>
<reference evidence="2" key="1">
    <citation type="submission" date="2020-11" db="EMBL/GenBank/DDBJ databases">
        <authorList>
            <person name="Tran Van P."/>
        </authorList>
    </citation>
    <scope>NUCLEOTIDE SEQUENCE</scope>
</reference>
<dbReference type="AlphaFoldDB" id="A0A7R9D780"/>
<keyword evidence="1" id="KW-1133">Transmembrane helix</keyword>
<organism evidence="2">
    <name type="scientific">Timema poppense</name>
    <name type="common">Walking stick</name>
    <dbReference type="NCBI Taxonomy" id="170557"/>
    <lineage>
        <taxon>Eukaryota</taxon>
        <taxon>Metazoa</taxon>
        <taxon>Ecdysozoa</taxon>
        <taxon>Arthropoda</taxon>
        <taxon>Hexapoda</taxon>
        <taxon>Insecta</taxon>
        <taxon>Pterygota</taxon>
        <taxon>Neoptera</taxon>
        <taxon>Polyneoptera</taxon>
        <taxon>Phasmatodea</taxon>
        <taxon>Timematodea</taxon>
        <taxon>Timematoidea</taxon>
        <taxon>Timematidae</taxon>
        <taxon>Timema</taxon>
    </lineage>
</organism>
<evidence type="ECO:0000256" key="1">
    <source>
        <dbReference type="SAM" id="Phobius"/>
    </source>
</evidence>